<dbReference type="PANTHER" id="PTHR12544:SF29">
    <property type="entry name" value="GLUTAMINASE"/>
    <property type="match status" value="1"/>
</dbReference>
<comment type="catalytic activity">
    <reaction evidence="5">
        <text>L-glutamine + H2O = L-glutamate + NH4(+)</text>
        <dbReference type="Rhea" id="RHEA:15889"/>
        <dbReference type="ChEBI" id="CHEBI:15377"/>
        <dbReference type="ChEBI" id="CHEBI:28938"/>
        <dbReference type="ChEBI" id="CHEBI:29985"/>
        <dbReference type="ChEBI" id="CHEBI:58359"/>
        <dbReference type="EC" id="3.5.1.2"/>
    </reaction>
</comment>
<evidence type="ECO:0000256" key="2">
    <source>
        <dbReference type="ARBA" id="ARBA00011881"/>
    </source>
</evidence>
<evidence type="ECO:0000256" key="5">
    <source>
        <dbReference type="ARBA" id="ARBA00049534"/>
    </source>
</evidence>
<evidence type="ECO:0000256" key="4">
    <source>
        <dbReference type="ARBA" id="ARBA00022801"/>
    </source>
</evidence>
<dbReference type="Pfam" id="PF04960">
    <property type="entry name" value="Glutaminase"/>
    <property type="match status" value="1"/>
</dbReference>
<protein>
    <recommendedName>
        <fullName evidence="3">glutaminase</fullName>
        <ecNumber evidence="3">3.5.1.2</ecNumber>
    </recommendedName>
</protein>
<dbReference type="EMBL" id="KN553765">
    <property type="protein sequence ID" value="KHJ89789.1"/>
    <property type="molecule type" value="Genomic_DNA"/>
</dbReference>
<dbReference type="OrthoDB" id="9995210at2759"/>
<dbReference type="InterPro" id="IPR015868">
    <property type="entry name" value="Glutaminase"/>
</dbReference>
<dbReference type="Proteomes" id="UP000053660">
    <property type="component" value="Unassembled WGS sequence"/>
</dbReference>
<dbReference type="EC" id="3.5.1.2" evidence="3"/>
<evidence type="ECO:0000256" key="3">
    <source>
        <dbReference type="ARBA" id="ARBA00012918"/>
    </source>
</evidence>
<dbReference type="InterPro" id="IPR002110">
    <property type="entry name" value="Ankyrin_rpt"/>
</dbReference>
<feature type="repeat" description="ANK" evidence="6">
    <location>
        <begin position="92"/>
        <end position="113"/>
    </location>
</feature>
<dbReference type="PROSITE" id="PS50297">
    <property type="entry name" value="ANK_REP_REGION"/>
    <property type="match status" value="1"/>
</dbReference>
<comment type="subunit">
    <text evidence="2">Homotetramer.</text>
</comment>
<dbReference type="GO" id="GO:0006537">
    <property type="term" value="P:glutamate biosynthetic process"/>
    <property type="evidence" value="ECO:0007669"/>
    <property type="project" value="TreeGrafter"/>
</dbReference>
<dbReference type="Gene3D" id="1.25.40.20">
    <property type="entry name" value="Ankyrin repeat-containing domain"/>
    <property type="match status" value="1"/>
</dbReference>
<dbReference type="SUPFAM" id="SSF56601">
    <property type="entry name" value="beta-lactamase/transpeptidase-like"/>
    <property type="match status" value="1"/>
</dbReference>
<dbReference type="InterPro" id="IPR012338">
    <property type="entry name" value="Beta-lactam/transpept-like"/>
</dbReference>
<evidence type="ECO:0000256" key="7">
    <source>
        <dbReference type="SAM" id="MobiDB-lite"/>
    </source>
</evidence>
<accession>A0A0B1SXT8</accession>
<dbReference type="PANTHER" id="PTHR12544">
    <property type="entry name" value="GLUTAMINASE"/>
    <property type="match status" value="1"/>
</dbReference>
<keyword evidence="9" id="KW-1185">Reference proteome</keyword>
<name>A0A0B1SXT8_OESDE</name>
<dbReference type="SUPFAM" id="SSF48403">
    <property type="entry name" value="Ankyrin repeat"/>
    <property type="match status" value="1"/>
</dbReference>
<dbReference type="PROSITE" id="PS50088">
    <property type="entry name" value="ANK_REPEAT"/>
    <property type="match status" value="1"/>
</dbReference>
<dbReference type="FunFam" id="1.25.40.20:FF:000069">
    <property type="entry name" value="Glutaminase, isoform E"/>
    <property type="match status" value="1"/>
</dbReference>
<comment type="similarity">
    <text evidence="1">Belongs to the glutaminase family.</text>
</comment>
<sequence length="181" mass="20386">MGIALFSPLLDKTGNPNRGVAFCKKLIEKFNFHNYDSLLHADTLTKLDPRVRVGNRDTELVVSLLFAAKNSDLDTIRRMYLQGTNLEVADYDGRTALHIAASEGHAELVKFLLTIAKVNHVPKDRWGRTPLEDARLFNRAQVVHVLENFSPKQEPRRCSGTDEQDEGSDSETNMYDLNMAA</sequence>
<evidence type="ECO:0000256" key="1">
    <source>
        <dbReference type="ARBA" id="ARBA00011076"/>
    </source>
</evidence>
<dbReference type="InterPro" id="IPR036770">
    <property type="entry name" value="Ankyrin_rpt-contain_sf"/>
</dbReference>
<dbReference type="Pfam" id="PF12796">
    <property type="entry name" value="Ank_2"/>
    <property type="match status" value="1"/>
</dbReference>
<dbReference type="AlphaFoldDB" id="A0A0B1SXT8"/>
<organism evidence="8 9">
    <name type="scientific">Oesophagostomum dentatum</name>
    <name type="common">Nodular worm</name>
    <dbReference type="NCBI Taxonomy" id="61180"/>
    <lineage>
        <taxon>Eukaryota</taxon>
        <taxon>Metazoa</taxon>
        <taxon>Ecdysozoa</taxon>
        <taxon>Nematoda</taxon>
        <taxon>Chromadorea</taxon>
        <taxon>Rhabditida</taxon>
        <taxon>Rhabditina</taxon>
        <taxon>Rhabditomorpha</taxon>
        <taxon>Strongyloidea</taxon>
        <taxon>Strongylidae</taxon>
        <taxon>Oesophagostomum</taxon>
    </lineage>
</organism>
<dbReference type="Gene3D" id="3.40.710.10">
    <property type="entry name" value="DD-peptidase/beta-lactamase superfamily"/>
    <property type="match status" value="1"/>
</dbReference>
<dbReference type="SMART" id="SM00248">
    <property type="entry name" value="ANK"/>
    <property type="match status" value="1"/>
</dbReference>
<dbReference type="GO" id="GO:0006543">
    <property type="term" value="P:L-glutamine catabolic process"/>
    <property type="evidence" value="ECO:0007669"/>
    <property type="project" value="TreeGrafter"/>
</dbReference>
<keyword evidence="4" id="KW-0378">Hydrolase</keyword>
<reference evidence="8 9" key="1">
    <citation type="submission" date="2014-03" db="EMBL/GenBank/DDBJ databases">
        <title>Draft genome of the hookworm Oesophagostomum dentatum.</title>
        <authorList>
            <person name="Mitreva M."/>
        </authorList>
    </citation>
    <scope>NUCLEOTIDE SEQUENCE [LARGE SCALE GENOMIC DNA]</scope>
    <source>
        <strain evidence="8 9">OD-Hann</strain>
    </source>
</reference>
<gene>
    <name evidence="8" type="ORF">OESDEN_10377</name>
</gene>
<evidence type="ECO:0000313" key="8">
    <source>
        <dbReference type="EMBL" id="KHJ89789.1"/>
    </source>
</evidence>
<feature type="region of interest" description="Disordered" evidence="7">
    <location>
        <begin position="150"/>
        <end position="181"/>
    </location>
</feature>
<evidence type="ECO:0000313" key="9">
    <source>
        <dbReference type="Proteomes" id="UP000053660"/>
    </source>
</evidence>
<proteinExistence type="inferred from homology"/>
<dbReference type="GO" id="GO:0004359">
    <property type="term" value="F:glutaminase activity"/>
    <property type="evidence" value="ECO:0007669"/>
    <property type="project" value="UniProtKB-EC"/>
</dbReference>
<keyword evidence="6" id="KW-0040">ANK repeat</keyword>
<evidence type="ECO:0000256" key="6">
    <source>
        <dbReference type="PROSITE-ProRule" id="PRU00023"/>
    </source>
</evidence>